<dbReference type="EMBL" id="JAAEDI010000001">
    <property type="protein sequence ID" value="MBR0648296.1"/>
    <property type="molecule type" value="Genomic_DNA"/>
</dbReference>
<protein>
    <submittedName>
        <fullName evidence="2">DUF1127 domain-containing protein</fullName>
    </submittedName>
</protein>
<feature type="domain" description="YjiS-like" evidence="1">
    <location>
        <begin position="24"/>
        <end position="57"/>
    </location>
</feature>
<reference evidence="3" key="1">
    <citation type="journal article" date="2021" name="Syst. Appl. Microbiol.">
        <title>Roseomonas hellenica sp. nov., isolated from roots of wild-growing Alkanna tinctoria.</title>
        <authorList>
            <person name="Rat A."/>
            <person name="Naranjo H.D."/>
            <person name="Lebbe L."/>
            <person name="Cnockaert M."/>
            <person name="Krigas N."/>
            <person name="Grigoriadou K."/>
            <person name="Maloupa E."/>
            <person name="Willems A."/>
        </authorList>
    </citation>
    <scope>NUCLEOTIDE SEQUENCE [LARGE SCALE GENOMIC DNA]</scope>
    <source>
        <strain evidence="3">LMG 31159</strain>
    </source>
</reference>
<evidence type="ECO:0000313" key="3">
    <source>
        <dbReference type="Proteomes" id="UP000698752"/>
    </source>
</evidence>
<evidence type="ECO:0000259" key="1">
    <source>
        <dbReference type="Pfam" id="PF06568"/>
    </source>
</evidence>
<gene>
    <name evidence="2" type="ORF">GXW78_01355</name>
</gene>
<dbReference type="InterPro" id="IPR009506">
    <property type="entry name" value="YjiS-like"/>
</dbReference>
<dbReference type="RefSeq" id="WP_211865365.1">
    <property type="nucleotide sequence ID" value="NZ_JAAEDI010000001.1"/>
</dbReference>
<dbReference type="Proteomes" id="UP000698752">
    <property type="component" value="Unassembled WGS sequence"/>
</dbReference>
<name>A0ABS5EBA3_9PROT</name>
<sequence length="73" mass="8248">MTIQTVPASLAAAATIPRNAAWITWLRRVLHAAESRRHLAEMDRRMLSDIGISRAEALEEAARAPWDLTARRR</sequence>
<keyword evidence="3" id="KW-1185">Reference proteome</keyword>
<dbReference type="Pfam" id="PF06568">
    <property type="entry name" value="YjiS-like"/>
    <property type="match status" value="1"/>
</dbReference>
<evidence type="ECO:0000313" key="2">
    <source>
        <dbReference type="EMBL" id="MBR0648296.1"/>
    </source>
</evidence>
<organism evidence="2 3">
    <name type="scientific">Neoroseomonas terrae</name>
    <dbReference type="NCBI Taxonomy" id="424799"/>
    <lineage>
        <taxon>Bacteria</taxon>
        <taxon>Pseudomonadati</taxon>
        <taxon>Pseudomonadota</taxon>
        <taxon>Alphaproteobacteria</taxon>
        <taxon>Acetobacterales</taxon>
        <taxon>Acetobacteraceae</taxon>
        <taxon>Neoroseomonas</taxon>
    </lineage>
</organism>
<accession>A0ABS5EBA3</accession>
<comment type="caution">
    <text evidence="2">The sequence shown here is derived from an EMBL/GenBank/DDBJ whole genome shotgun (WGS) entry which is preliminary data.</text>
</comment>
<proteinExistence type="predicted"/>